<dbReference type="InterPro" id="IPR027370">
    <property type="entry name" value="Znf-RING_euk"/>
</dbReference>
<dbReference type="SUPFAM" id="SSF54928">
    <property type="entry name" value="RNA-binding domain, RBD"/>
    <property type="match status" value="1"/>
</dbReference>
<dbReference type="PROSITE" id="PS50102">
    <property type="entry name" value="RRM"/>
    <property type="match status" value="1"/>
</dbReference>
<evidence type="ECO:0000256" key="5">
    <source>
        <dbReference type="PROSITE-ProRule" id="PRU00176"/>
    </source>
</evidence>
<evidence type="ECO:0000259" key="7">
    <source>
        <dbReference type="PROSITE" id="PS50089"/>
    </source>
</evidence>
<keyword evidence="3" id="KW-0862">Zinc</keyword>
<gene>
    <name evidence="9" type="ORF">Cvel_7874</name>
</gene>
<dbReference type="SMART" id="SM00360">
    <property type="entry name" value="RRM"/>
    <property type="match status" value="1"/>
</dbReference>
<dbReference type="InterPro" id="IPR017907">
    <property type="entry name" value="Znf_RING_CS"/>
</dbReference>
<dbReference type="InterPro" id="IPR035979">
    <property type="entry name" value="RBD_domain_sf"/>
</dbReference>
<accession>A0A0G4HQ55</accession>
<keyword evidence="1" id="KW-0479">Metal-binding</keyword>
<feature type="compositionally biased region" description="Low complexity" evidence="6">
    <location>
        <begin position="423"/>
        <end position="443"/>
    </location>
</feature>
<protein>
    <recommendedName>
        <fullName evidence="10">RING-type domain-containing protein</fullName>
    </recommendedName>
</protein>
<dbReference type="InterPro" id="IPR012677">
    <property type="entry name" value="Nucleotide-bd_a/b_plait_sf"/>
</dbReference>
<sequence>MSSESFRRLADIWKEVESTLECPSCQTLYQEPRVAPCGHVFCTRCLYSQYSDSTSPFSCSLCGGQHHDAVFMPVGCLARVVTLIDGTPGLRHAVQTLLARADESERVQRSESSPPGQTQTQGAIPVPVSSSPPPVGPNPVGTAVPPLHEEAPPPYAPDHGHAVATGMPGGGRIPQGSGQVPYVGGGARGVNLPPQPHPPGFPLEEGTPDNPPLGVPHQHQPAGGKFGGNDGTELGSKSRLIVPSSQHMTGPSRPSGSTSVSERGPLGSNLFICRLPEWANEADILRVARPLGVVVGCKVMRHENGVSKNIAHLSFESPRQAFQAMKALNGAMIEMDPSDPRRNSTRLPRCRAIKVEIRKSEISGLLGALKKEEAADFLAKESNPAVAAFSFSANTMPGASAHGRMGAYPGPQPAAVTSTPMMPSSAQPIHQQPQQTPAPQQHQCLSTPLQPYVHPQP</sequence>
<dbReference type="Gene3D" id="3.30.70.330">
    <property type="match status" value="1"/>
</dbReference>
<dbReference type="PROSITE" id="PS50089">
    <property type="entry name" value="ZF_RING_2"/>
    <property type="match status" value="1"/>
</dbReference>
<dbReference type="PROSITE" id="PS00518">
    <property type="entry name" value="ZF_RING_1"/>
    <property type="match status" value="1"/>
</dbReference>
<dbReference type="Pfam" id="PF00076">
    <property type="entry name" value="RRM_1"/>
    <property type="match status" value="1"/>
</dbReference>
<proteinExistence type="predicted"/>
<feature type="domain" description="RING-type" evidence="7">
    <location>
        <begin position="22"/>
        <end position="62"/>
    </location>
</feature>
<feature type="compositionally biased region" description="Polar residues" evidence="6">
    <location>
        <begin position="110"/>
        <end position="122"/>
    </location>
</feature>
<dbReference type="InterPro" id="IPR001841">
    <property type="entry name" value="Znf_RING"/>
</dbReference>
<evidence type="ECO:0000256" key="4">
    <source>
        <dbReference type="PROSITE-ProRule" id="PRU00175"/>
    </source>
</evidence>
<dbReference type="SMART" id="SM00184">
    <property type="entry name" value="RING"/>
    <property type="match status" value="1"/>
</dbReference>
<evidence type="ECO:0008006" key="10">
    <source>
        <dbReference type="Google" id="ProtNLM"/>
    </source>
</evidence>
<dbReference type="InterPro" id="IPR013083">
    <property type="entry name" value="Znf_RING/FYVE/PHD"/>
</dbReference>
<feature type="compositionally biased region" description="Polar residues" evidence="6">
    <location>
        <begin position="243"/>
        <end position="261"/>
    </location>
</feature>
<dbReference type="CDD" id="cd00590">
    <property type="entry name" value="RRM_SF"/>
    <property type="match status" value="1"/>
</dbReference>
<dbReference type="AlphaFoldDB" id="A0A0G4HQ55"/>
<feature type="region of interest" description="Disordered" evidence="6">
    <location>
        <begin position="101"/>
        <end position="263"/>
    </location>
</feature>
<dbReference type="Gene3D" id="3.30.40.10">
    <property type="entry name" value="Zinc/RING finger domain, C3HC4 (zinc finger)"/>
    <property type="match status" value="1"/>
</dbReference>
<evidence type="ECO:0000259" key="8">
    <source>
        <dbReference type="PROSITE" id="PS50102"/>
    </source>
</evidence>
<dbReference type="SUPFAM" id="SSF57850">
    <property type="entry name" value="RING/U-box"/>
    <property type="match status" value="1"/>
</dbReference>
<dbReference type="GO" id="GO:0008270">
    <property type="term" value="F:zinc ion binding"/>
    <property type="evidence" value="ECO:0007669"/>
    <property type="project" value="UniProtKB-KW"/>
</dbReference>
<evidence type="ECO:0000256" key="1">
    <source>
        <dbReference type="ARBA" id="ARBA00022723"/>
    </source>
</evidence>
<dbReference type="Pfam" id="PF13445">
    <property type="entry name" value="zf-RING_UBOX"/>
    <property type="match status" value="1"/>
</dbReference>
<organism evidence="9">
    <name type="scientific">Chromera velia CCMP2878</name>
    <dbReference type="NCBI Taxonomy" id="1169474"/>
    <lineage>
        <taxon>Eukaryota</taxon>
        <taxon>Sar</taxon>
        <taxon>Alveolata</taxon>
        <taxon>Colpodellida</taxon>
        <taxon>Chromeraceae</taxon>
        <taxon>Chromera</taxon>
    </lineage>
</organism>
<name>A0A0G4HQ55_9ALVE</name>
<dbReference type="GO" id="GO:0003723">
    <property type="term" value="F:RNA binding"/>
    <property type="evidence" value="ECO:0007669"/>
    <property type="project" value="UniProtKB-UniRule"/>
</dbReference>
<evidence type="ECO:0000256" key="6">
    <source>
        <dbReference type="SAM" id="MobiDB-lite"/>
    </source>
</evidence>
<evidence type="ECO:0000313" key="9">
    <source>
        <dbReference type="EMBL" id="CEM46387.1"/>
    </source>
</evidence>
<dbReference type="InterPro" id="IPR000504">
    <property type="entry name" value="RRM_dom"/>
</dbReference>
<evidence type="ECO:0000256" key="3">
    <source>
        <dbReference type="ARBA" id="ARBA00022833"/>
    </source>
</evidence>
<dbReference type="EMBL" id="CDMZ01003443">
    <property type="protein sequence ID" value="CEM46387.1"/>
    <property type="molecule type" value="Genomic_DNA"/>
</dbReference>
<feature type="domain" description="RRM" evidence="8">
    <location>
        <begin position="268"/>
        <end position="360"/>
    </location>
</feature>
<feature type="region of interest" description="Disordered" evidence="6">
    <location>
        <begin position="399"/>
        <end position="457"/>
    </location>
</feature>
<reference evidence="9" key="1">
    <citation type="submission" date="2014-11" db="EMBL/GenBank/DDBJ databases">
        <authorList>
            <person name="Otto D Thomas"/>
            <person name="Naeem Raeece"/>
        </authorList>
    </citation>
    <scope>NUCLEOTIDE SEQUENCE</scope>
</reference>
<dbReference type="VEuPathDB" id="CryptoDB:Cvel_7874"/>
<keyword evidence="2 4" id="KW-0863">Zinc-finger</keyword>
<evidence type="ECO:0000256" key="2">
    <source>
        <dbReference type="ARBA" id="ARBA00022771"/>
    </source>
</evidence>
<keyword evidence="5" id="KW-0694">RNA-binding</keyword>